<organism evidence="1 2">
    <name type="scientific">Halomarina oriensis</name>
    <dbReference type="NCBI Taxonomy" id="671145"/>
    <lineage>
        <taxon>Archaea</taxon>
        <taxon>Methanobacteriati</taxon>
        <taxon>Methanobacteriota</taxon>
        <taxon>Stenosarchaea group</taxon>
        <taxon>Halobacteria</taxon>
        <taxon>Halobacteriales</taxon>
        <taxon>Natronomonadaceae</taxon>
        <taxon>Halomarina</taxon>
    </lineage>
</organism>
<protein>
    <submittedName>
        <fullName evidence="1">Uncharacterized protein</fullName>
    </submittedName>
</protein>
<dbReference type="RefSeq" id="WP_158206247.1">
    <property type="nucleotide sequence ID" value="NZ_WSZK01000036.1"/>
</dbReference>
<evidence type="ECO:0000313" key="2">
    <source>
        <dbReference type="Proteomes" id="UP000451471"/>
    </source>
</evidence>
<dbReference type="AlphaFoldDB" id="A0A6B0GNU3"/>
<keyword evidence="2" id="KW-1185">Reference proteome</keyword>
<dbReference type="EMBL" id="WSZK01000036">
    <property type="protein sequence ID" value="MWG36596.1"/>
    <property type="molecule type" value="Genomic_DNA"/>
</dbReference>
<dbReference type="Proteomes" id="UP000451471">
    <property type="component" value="Unassembled WGS sequence"/>
</dbReference>
<name>A0A6B0GNU3_9EURY</name>
<proteinExistence type="predicted"/>
<evidence type="ECO:0000313" key="1">
    <source>
        <dbReference type="EMBL" id="MWG36596.1"/>
    </source>
</evidence>
<reference evidence="1 2" key="1">
    <citation type="submission" date="2019-12" db="EMBL/GenBank/DDBJ databases">
        <title>Halocatena pleomorpha gen. nov. sp. nov., an extremely halophilic archaeon of family Halobacteriaceae isolated from saltpan soil.</title>
        <authorList>
            <person name="Pal Y."/>
            <person name="Verma A."/>
            <person name="Krishnamurthi S."/>
            <person name="Kumar P."/>
        </authorList>
    </citation>
    <scope>NUCLEOTIDE SEQUENCE [LARGE SCALE GENOMIC DNA]</scope>
    <source>
        <strain evidence="1 2">JCM 16495</strain>
    </source>
</reference>
<comment type="caution">
    <text evidence="1">The sequence shown here is derived from an EMBL/GenBank/DDBJ whole genome shotgun (WGS) entry which is preliminary data.</text>
</comment>
<dbReference type="OrthoDB" id="351040at2157"/>
<sequence>MTLPEPSDVIAPRDDLPYDTADFLGEMFVGAYPSGVVLEYHGLQLYSQHYEDGPRVWDIHAENDALIETVNLSAFQTVTEFQEFLDKIVAYGPTNRDEWVSR</sequence>
<gene>
    <name evidence="1" type="ORF">GQS65_19240</name>
</gene>
<accession>A0A6B0GNU3</accession>